<dbReference type="GO" id="GO:0006457">
    <property type="term" value="P:protein folding"/>
    <property type="evidence" value="ECO:0007669"/>
    <property type="project" value="InterPro"/>
</dbReference>
<dbReference type="Proteomes" id="UP000717585">
    <property type="component" value="Unassembled WGS sequence"/>
</dbReference>
<dbReference type="GO" id="GO:0051082">
    <property type="term" value="F:unfolded protein binding"/>
    <property type="evidence" value="ECO:0007669"/>
    <property type="project" value="InterPro"/>
</dbReference>
<dbReference type="AlphaFoldDB" id="A0A8J6E1Q0"/>
<comment type="similarity">
    <text evidence="1">Belongs to the prefoldin subunit beta family.</text>
</comment>
<dbReference type="EMBL" id="JAHDYR010000021">
    <property type="protein sequence ID" value="KAG9393743.1"/>
    <property type="molecule type" value="Genomic_DNA"/>
</dbReference>
<gene>
    <name evidence="4" type="ORF">J8273_4862</name>
    <name evidence="3" type="ORF">J8273_8256</name>
</gene>
<dbReference type="InterPro" id="IPR009053">
    <property type="entry name" value="Prefoldin"/>
</dbReference>
<dbReference type="Pfam" id="PF01920">
    <property type="entry name" value="Prefoldin_2"/>
    <property type="match status" value="1"/>
</dbReference>
<protein>
    <submittedName>
        <fullName evidence="4">Prefoldin subunit</fullName>
    </submittedName>
</protein>
<name>A0A8J6E1Q0_9EUKA</name>
<dbReference type="EMBL" id="JAHDYR010000066">
    <property type="protein sequence ID" value="KAG9390216.1"/>
    <property type="molecule type" value="Genomic_DNA"/>
</dbReference>
<sequence>MSSDEERNKIVGEYHKLNDIVENLRNRATEISAQVSEHDHVLRELVDLPEDRTCMRQSGDILQKGTVGTVRPFLQANRDKLKQIETQLIGDLKAREQTLAEFMLKHNIQIKHTG</sequence>
<reference evidence="4" key="1">
    <citation type="submission" date="2021-05" db="EMBL/GenBank/DDBJ databases">
        <title>A free-living protist that lacks canonical eukaryotic 1 DNA replication and segregation systems.</title>
        <authorList>
            <person name="Salas-Leiva D.E."/>
            <person name="Tromer E.C."/>
            <person name="Curtis B.A."/>
            <person name="Jerlstrom-Hultqvist J."/>
            <person name="Kolisko M."/>
            <person name="Yi Z."/>
            <person name="Salas-Leiva J.S."/>
            <person name="Gallot-Lavallee L."/>
            <person name="Kops G.J.P.L."/>
            <person name="Archibald J.M."/>
            <person name="Simpson A.G.B."/>
            <person name="Roger A.J."/>
        </authorList>
    </citation>
    <scope>NUCLEOTIDE SEQUENCE</scope>
    <source>
        <strain evidence="4">BICM</strain>
    </source>
</reference>
<evidence type="ECO:0000313" key="3">
    <source>
        <dbReference type="EMBL" id="KAG9390216.1"/>
    </source>
</evidence>
<evidence type="ECO:0000313" key="5">
    <source>
        <dbReference type="Proteomes" id="UP000717585"/>
    </source>
</evidence>
<dbReference type="SUPFAM" id="SSF46579">
    <property type="entry name" value="Prefoldin"/>
    <property type="match status" value="1"/>
</dbReference>
<dbReference type="InterPro" id="IPR027235">
    <property type="entry name" value="PFD2"/>
</dbReference>
<evidence type="ECO:0000313" key="4">
    <source>
        <dbReference type="EMBL" id="KAG9393743.1"/>
    </source>
</evidence>
<organism evidence="4 5">
    <name type="scientific">Carpediemonas membranifera</name>
    <dbReference type="NCBI Taxonomy" id="201153"/>
    <lineage>
        <taxon>Eukaryota</taxon>
        <taxon>Metamonada</taxon>
        <taxon>Carpediemonas-like organisms</taxon>
        <taxon>Carpediemonas</taxon>
    </lineage>
</organism>
<dbReference type="Gene3D" id="1.10.287.370">
    <property type="match status" value="1"/>
</dbReference>
<proteinExistence type="inferred from homology"/>
<evidence type="ECO:0000256" key="1">
    <source>
        <dbReference type="ARBA" id="ARBA00008045"/>
    </source>
</evidence>
<dbReference type="OrthoDB" id="29646at2759"/>
<keyword evidence="2" id="KW-0143">Chaperone</keyword>
<keyword evidence="5" id="KW-1185">Reference proteome</keyword>
<accession>A0A8J6E1Q0</accession>
<dbReference type="PANTHER" id="PTHR13303">
    <property type="entry name" value="PREFOLDIN SUBUNIT 2"/>
    <property type="match status" value="1"/>
</dbReference>
<comment type="caution">
    <text evidence="4">The sequence shown here is derived from an EMBL/GenBank/DDBJ whole genome shotgun (WGS) entry which is preliminary data.</text>
</comment>
<evidence type="ECO:0000256" key="2">
    <source>
        <dbReference type="ARBA" id="ARBA00023186"/>
    </source>
</evidence>
<dbReference type="InterPro" id="IPR002777">
    <property type="entry name" value="PFD_beta-like"/>
</dbReference>
<dbReference type="GO" id="GO:0016272">
    <property type="term" value="C:prefoldin complex"/>
    <property type="evidence" value="ECO:0007669"/>
    <property type="project" value="InterPro"/>
</dbReference>